<keyword evidence="3" id="KW-1185">Reference proteome</keyword>
<organism evidence="2 3">
    <name type="scientific">Desulfoluna spongiiphila</name>
    <dbReference type="NCBI Taxonomy" id="419481"/>
    <lineage>
        <taxon>Bacteria</taxon>
        <taxon>Pseudomonadati</taxon>
        <taxon>Thermodesulfobacteriota</taxon>
        <taxon>Desulfobacteria</taxon>
        <taxon>Desulfobacterales</taxon>
        <taxon>Desulfolunaceae</taxon>
        <taxon>Desulfoluna</taxon>
    </lineage>
</organism>
<name>A0A1G5JRR4_9BACT</name>
<feature type="region of interest" description="Disordered" evidence="1">
    <location>
        <begin position="143"/>
        <end position="163"/>
    </location>
</feature>
<evidence type="ECO:0000313" key="2">
    <source>
        <dbReference type="EMBL" id="SCY90369.1"/>
    </source>
</evidence>
<dbReference type="RefSeq" id="WP_139164129.1">
    <property type="nucleotide sequence ID" value="NZ_FMUX01000039.1"/>
</dbReference>
<accession>A0A1G5JRR4</accession>
<gene>
    <name evidence="2" type="ORF">SAMN05216233_1396</name>
</gene>
<evidence type="ECO:0008006" key="4">
    <source>
        <dbReference type="Google" id="ProtNLM"/>
    </source>
</evidence>
<dbReference type="OrthoDB" id="5422274at2"/>
<dbReference type="Proteomes" id="UP000198870">
    <property type="component" value="Unassembled WGS sequence"/>
</dbReference>
<reference evidence="2 3" key="1">
    <citation type="submission" date="2016-10" db="EMBL/GenBank/DDBJ databases">
        <authorList>
            <person name="de Groot N.N."/>
        </authorList>
    </citation>
    <scope>NUCLEOTIDE SEQUENCE [LARGE SCALE GENOMIC DNA]</scope>
    <source>
        <strain evidence="2 3">AA1</strain>
    </source>
</reference>
<protein>
    <recommendedName>
        <fullName evidence="4">IS1 family transposase</fullName>
    </recommendedName>
</protein>
<dbReference type="AlphaFoldDB" id="A0A1G5JRR4"/>
<evidence type="ECO:0000313" key="3">
    <source>
        <dbReference type="Proteomes" id="UP000198870"/>
    </source>
</evidence>
<dbReference type="EMBL" id="FMUX01000039">
    <property type="protein sequence ID" value="SCY90369.1"/>
    <property type="molecule type" value="Genomic_DNA"/>
</dbReference>
<feature type="compositionally biased region" description="Polar residues" evidence="1">
    <location>
        <begin position="143"/>
        <end position="156"/>
    </location>
</feature>
<evidence type="ECO:0000256" key="1">
    <source>
        <dbReference type="SAM" id="MobiDB-lite"/>
    </source>
</evidence>
<proteinExistence type="predicted"/>
<sequence length="163" mass="18232">MTKLNLEQYFCPNEQCKEYGLRSHGNIAVRGKYGKEKNRTLLYCRTCGKRFAATQASALFGLHLQPEMIRQIIHLAAEGVGVRATARLLELDKDTVNRIILRAGEHCAKVLSELLTSLEMTEVQLDELWTFIKKRKILAVPTTSKTTTDANGSGRPSTPPRAC</sequence>